<accession>A0A2D3WMQ4</accession>
<name>A0A2D3WMQ4_9BACT</name>
<dbReference type="AlphaFoldDB" id="A0A2D3WMQ4"/>
<keyword evidence="1" id="KW-0472">Membrane</keyword>
<dbReference type="Gene3D" id="1.20.120.450">
    <property type="entry name" value="dinb family like domain"/>
    <property type="match status" value="1"/>
</dbReference>
<keyword evidence="1" id="KW-0812">Transmembrane</keyword>
<evidence type="ECO:0000313" key="3">
    <source>
        <dbReference type="Proteomes" id="UP000228859"/>
    </source>
</evidence>
<evidence type="ECO:0000313" key="2">
    <source>
        <dbReference type="EMBL" id="DAB37833.1"/>
    </source>
</evidence>
<sequence length="190" mass="22647">MVQGKPGDGLPRGEFLLIRLLLIPMVRTFFTWHVAFWLFKREARIIISLLEELEEGERLRQVVIDKTFAIEDHSRQFSLNMVIEHLCITGRKVMGIITALTEEREFNEAVTIEGVKPFENRSGTLEDFKLFINEYKIFFTALPKHQSTMTKPHPWFRSFNNFDWNAFMYMHTFIHRRQIESILKALKERR</sequence>
<organism evidence="2 3">
    <name type="scientific">Sulfuricurvum kujiense</name>
    <dbReference type="NCBI Taxonomy" id="148813"/>
    <lineage>
        <taxon>Bacteria</taxon>
        <taxon>Pseudomonadati</taxon>
        <taxon>Campylobacterota</taxon>
        <taxon>Epsilonproteobacteria</taxon>
        <taxon>Campylobacterales</taxon>
        <taxon>Sulfurimonadaceae</taxon>
        <taxon>Sulfuricurvum</taxon>
    </lineage>
</organism>
<gene>
    <name evidence="2" type="ORF">CFH83_09170</name>
</gene>
<dbReference type="RefSeq" id="WP_294893488.1">
    <property type="nucleotide sequence ID" value="NZ_DLUI01000131.1"/>
</dbReference>
<protein>
    <recommendedName>
        <fullName evidence="4">DinB-like domain-containing protein</fullName>
    </recommendedName>
</protein>
<feature type="transmembrane region" description="Helical" evidence="1">
    <location>
        <begin position="16"/>
        <end position="39"/>
    </location>
</feature>
<comment type="caution">
    <text evidence="2">The sequence shown here is derived from an EMBL/GenBank/DDBJ whole genome shotgun (WGS) entry which is preliminary data.</text>
</comment>
<dbReference type="InterPro" id="IPR034660">
    <property type="entry name" value="DinB/YfiT-like"/>
</dbReference>
<keyword evidence="1" id="KW-1133">Transmembrane helix</keyword>
<proteinExistence type="predicted"/>
<evidence type="ECO:0000256" key="1">
    <source>
        <dbReference type="SAM" id="Phobius"/>
    </source>
</evidence>
<reference evidence="2 3" key="1">
    <citation type="journal article" date="2017" name="Front. Microbiol.">
        <title>Comparative Genomic Analysis of the Class Epsilonproteobacteria and Proposed Reclassification to Epsilonbacteraeota (phyl. nov.).</title>
        <authorList>
            <person name="Waite D.W."/>
            <person name="Vanwonterghem I."/>
            <person name="Rinke C."/>
            <person name="Parks D.H."/>
            <person name="Zhang Y."/>
            <person name="Takai K."/>
            <person name="Sievert S.M."/>
            <person name="Simon J."/>
            <person name="Campbell B.J."/>
            <person name="Hanson T.E."/>
            <person name="Woyke T."/>
            <person name="Klotz M.G."/>
            <person name="Hugenholtz P."/>
        </authorList>
    </citation>
    <scope>NUCLEOTIDE SEQUENCE [LARGE SCALE GENOMIC DNA]</scope>
    <source>
        <strain evidence="2">UBA12443</strain>
    </source>
</reference>
<evidence type="ECO:0008006" key="4">
    <source>
        <dbReference type="Google" id="ProtNLM"/>
    </source>
</evidence>
<dbReference type="Proteomes" id="UP000228859">
    <property type="component" value="Unassembled WGS sequence"/>
</dbReference>
<dbReference type="EMBL" id="DLUI01000131">
    <property type="protein sequence ID" value="DAB37833.1"/>
    <property type="molecule type" value="Genomic_DNA"/>
</dbReference>
<dbReference type="SUPFAM" id="SSF109854">
    <property type="entry name" value="DinB/YfiT-like putative metalloenzymes"/>
    <property type="match status" value="1"/>
</dbReference>